<dbReference type="PANTHER" id="PTHR44688:SF16">
    <property type="entry name" value="DNA-BINDING TRANSCRIPTIONAL ACTIVATOR DEVR_DOSR"/>
    <property type="match status" value="1"/>
</dbReference>
<dbReference type="RefSeq" id="WP_091381936.1">
    <property type="nucleotide sequence ID" value="NZ_FNDV01000001.1"/>
</dbReference>
<dbReference type="GO" id="GO:0003677">
    <property type="term" value="F:DNA binding"/>
    <property type="evidence" value="ECO:0007669"/>
    <property type="project" value="UniProtKB-KW"/>
</dbReference>
<keyword evidence="2" id="KW-0238">DNA-binding</keyword>
<protein>
    <submittedName>
        <fullName evidence="5">Regulatory protein, luxR family</fullName>
    </submittedName>
</protein>
<dbReference type="SMART" id="SM00421">
    <property type="entry name" value="HTH_LUXR"/>
    <property type="match status" value="1"/>
</dbReference>
<evidence type="ECO:0000256" key="1">
    <source>
        <dbReference type="ARBA" id="ARBA00023015"/>
    </source>
</evidence>
<dbReference type="STRING" id="504798.SAMN05421871_101329"/>
<accession>A0A1H0UJU1</accession>
<dbReference type="InterPro" id="IPR000792">
    <property type="entry name" value="Tscrpt_reg_LuxR_C"/>
</dbReference>
<keyword evidence="3" id="KW-0804">Transcription</keyword>
<evidence type="ECO:0000259" key="4">
    <source>
        <dbReference type="PROSITE" id="PS50043"/>
    </source>
</evidence>
<evidence type="ECO:0000256" key="2">
    <source>
        <dbReference type="ARBA" id="ARBA00023125"/>
    </source>
</evidence>
<dbReference type="Proteomes" id="UP000199651">
    <property type="component" value="Unassembled WGS sequence"/>
</dbReference>
<dbReference type="PANTHER" id="PTHR44688">
    <property type="entry name" value="DNA-BINDING TRANSCRIPTIONAL ACTIVATOR DEVR_DOSR"/>
    <property type="match status" value="1"/>
</dbReference>
<dbReference type="PROSITE" id="PS50043">
    <property type="entry name" value="HTH_LUXR_2"/>
    <property type="match status" value="1"/>
</dbReference>
<dbReference type="SUPFAM" id="SSF52540">
    <property type="entry name" value="P-loop containing nucleoside triphosphate hydrolases"/>
    <property type="match status" value="1"/>
</dbReference>
<name>A0A1H0UJU1_9PSEU</name>
<dbReference type="InterPro" id="IPR036388">
    <property type="entry name" value="WH-like_DNA-bd_sf"/>
</dbReference>
<reference evidence="6" key="1">
    <citation type="submission" date="2016-10" db="EMBL/GenBank/DDBJ databases">
        <authorList>
            <person name="Varghese N."/>
            <person name="Submissions S."/>
        </authorList>
    </citation>
    <scope>NUCLEOTIDE SEQUENCE [LARGE SCALE GENOMIC DNA]</scope>
    <source>
        <strain evidence="6">IBRC-M 10655</strain>
    </source>
</reference>
<dbReference type="SUPFAM" id="SSF46894">
    <property type="entry name" value="C-terminal effector domain of the bipartite response regulators"/>
    <property type="match status" value="1"/>
</dbReference>
<keyword evidence="1" id="KW-0805">Transcription regulation</keyword>
<evidence type="ECO:0000313" key="5">
    <source>
        <dbReference type="EMBL" id="SDP66497.1"/>
    </source>
</evidence>
<dbReference type="PROSITE" id="PS00622">
    <property type="entry name" value="HTH_LUXR_1"/>
    <property type="match status" value="1"/>
</dbReference>
<gene>
    <name evidence="5" type="ORF">SAMN05192558_111252</name>
</gene>
<dbReference type="OrthoDB" id="4811808at2"/>
<evidence type="ECO:0000313" key="6">
    <source>
        <dbReference type="Proteomes" id="UP000199651"/>
    </source>
</evidence>
<dbReference type="GO" id="GO:0006355">
    <property type="term" value="P:regulation of DNA-templated transcription"/>
    <property type="evidence" value="ECO:0007669"/>
    <property type="project" value="InterPro"/>
</dbReference>
<dbReference type="AlphaFoldDB" id="A0A1H0UJU1"/>
<dbReference type="CDD" id="cd06170">
    <property type="entry name" value="LuxR_C_like"/>
    <property type="match status" value="1"/>
</dbReference>
<dbReference type="InterPro" id="IPR027417">
    <property type="entry name" value="P-loop_NTPase"/>
</dbReference>
<dbReference type="Gene3D" id="1.10.10.10">
    <property type="entry name" value="Winged helix-like DNA-binding domain superfamily/Winged helix DNA-binding domain"/>
    <property type="match status" value="1"/>
</dbReference>
<organism evidence="5 6">
    <name type="scientific">Actinokineospora alba</name>
    <dbReference type="NCBI Taxonomy" id="504798"/>
    <lineage>
        <taxon>Bacteria</taxon>
        <taxon>Bacillati</taxon>
        <taxon>Actinomycetota</taxon>
        <taxon>Actinomycetes</taxon>
        <taxon>Pseudonocardiales</taxon>
        <taxon>Pseudonocardiaceae</taxon>
        <taxon>Actinokineospora</taxon>
    </lineage>
</organism>
<feature type="domain" description="HTH luxR-type" evidence="4">
    <location>
        <begin position="726"/>
        <end position="791"/>
    </location>
</feature>
<dbReference type="Pfam" id="PF00196">
    <property type="entry name" value="GerE"/>
    <property type="match status" value="1"/>
</dbReference>
<dbReference type="PRINTS" id="PR00038">
    <property type="entry name" value="HTHLUXR"/>
</dbReference>
<dbReference type="EMBL" id="FNJB01000011">
    <property type="protein sequence ID" value="SDP66497.1"/>
    <property type="molecule type" value="Genomic_DNA"/>
</dbReference>
<sequence length="795" mass="81902">MIPGYPLPSELVLDDPTRRLCAAIVSGGLAPVRLAVIAPGGYGKTALLDLLATAEGAKRWRRGADGAPLLLVDDAHLLGEQDFTELAAHAADSATGLVVAARPRPRPDGLTALLGRLRGQIVLRPFDRDRVAECLRAITGAAPSPAVIDLVAAQTGGVPGLVHRLAPHVGSGTVPRAAVEEFRFELDRLSPDALRVLVAAEVGMGEVDLLAGLLARSPAEVADILDEVRGTGLLDLTGELLPLGAKVLRELVPADQRDAVFGGLADLRLARGGPLGDAALALLGAGAGGPSVAAVFEAAAAQAAPGVAVRLYAAAAEAGHPVDAVRHAEAEAMSGDIDSALRRADAVVSATGNPDAARIAAAALAHRGQLARSAELYQWSGSALAAIGLAGTGRVDDARTALKQADSGERPTLLAGAITALAQGILSSLDESWPTALSTVARAAEMLEPVGGTALLPDSPAAVAAIMASHSGAAALAEPLLDRAIAAETGGKVLVNRHQLLRAWIAMTRGDGPAAAAVVAGRTDLTPRDAQFALGMELGIARRGSDLGALRRSWDRACATLVRTPVDLFTLLPLGEFAVAAARLGDRDRLVPQLDQAWDLLRRLGNPPLWSAMLHWSCLHAEIIAERPDAAEAHAAALADTAAASPFHTTMAHAAQSWRLVLAGTVDAEHVESAARGLHAAGLGWDAARLAGQAAIRTADRKAMVGLLDCARVLQGPGAAAPVVEDSSGAARLSERELQVAGLVLDGLTYKQVGDRLFISGKTVEHHMARMRSRLGATSRSDLLAQLRALLGNRA</sequence>
<dbReference type="InterPro" id="IPR016032">
    <property type="entry name" value="Sig_transdc_resp-reg_C-effctor"/>
</dbReference>
<evidence type="ECO:0000256" key="3">
    <source>
        <dbReference type="ARBA" id="ARBA00023163"/>
    </source>
</evidence>
<proteinExistence type="predicted"/>
<keyword evidence="6" id="KW-1185">Reference proteome</keyword>